<evidence type="ECO:0000256" key="2">
    <source>
        <dbReference type="ARBA" id="ARBA00023002"/>
    </source>
</evidence>
<evidence type="ECO:0000256" key="1">
    <source>
        <dbReference type="ARBA" id="ARBA00006484"/>
    </source>
</evidence>
<dbReference type="InterPro" id="IPR002347">
    <property type="entry name" value="SDR_fam"/>
</dbReference>
<dbReference type="PRINTS" id="PR00080">
    <property type="entry name" value="SDRFAMILY"/>
</dbReference>
<reference evidence="4 5" key="1">
    <citation type="submission" date="2020-08" db="EMBL/GenBank/DDBJ databases">
        <title>Genome sequence of Acidovorax monticola KACC 19171T.</title>
        <authorList>
            <person name="Hyun D.-W."/>
            <person name="Bae J.-W."/>
        </authorList>
    </citation>
    <scope>NUCLEOTIDE SEQUENCE [LARGE SCALE GENOMIC DNA]</scope>
    <source>
        <strain evidence="4 5">KACC 19171</strain>
    </source>
</reference>
<dbReference type="EMBL" id="CP060790">
    <property type="protein sequence ID" value="QNP60006.1"/>
    <property type="molecule type" value="Genomic_DNA"/>
</dbReference>
<dbReference type="RefSeq" id="WP_187736987.1">
    <property type="nucleotide sequence ID" value="NZ_CP060790.1"/>
</dbReference>
<dbReference type="Gene3D" id="3.40.50.720">
    <property type="entry name" value="NAD(P)-binding Rossmann-like Domain"/>
    <property type="match status" value="1"/>
</dbReference>
<dbReference type="PANTHER" id="PTHR44196:SF1">
    <property type="entry name" value="DEHYDROGENASE_REDUCTASE SDR FAMILY MEMBER 7B"/>
    <property type="match status" value="1"/>
</dbReference>
<dbReference type="CDD" id="cd05233">
    <property type="entry name" value="SDR_c"/>
    <property type="match status" value="1"/>
</dbReference>
<keyword evidence="2" id="KW-0560">Oxidoreductase</keyword>
<dbReference type="NCBIfam" id="NF004843">
    <property type="entry name" value="PRK06194.1"/>
    <property type="match status" value="1"/>
</dbReference>
<evidence type="ECO:0000313" key="5">
    <source>
        <dbReference type="Proteomes" id="UP000516057"/>
    </source>
</evidence>
<dbReference type="Proteomes" id="UP000516057">
    <property type="component" value="Chromosome"/>
</dbReference>
<dbReference type="AlphaFoldDB" id="A0A7H0HHJ0"/>
<dbReference type="Pfam" id="PF00106">
    <property type="entry name" value="adh_short"/>
    <property type="match status" value="1"/>
</dbReference>
<sequence>MIDNFQGKTAVLTGAGSGFGLECARIGARHGMNLVLVDVQEDALQAAATELLATGAQVLARRVDVSNAEQMQELADAVQQRFGAPHLVFNNAGVGSGGLVWENSVQDWEWVLGVNLMGVVHGVRLFTPMMLEAARHDPAYRGHIVNTASMAGLLAPPNMGIYNVSKHAVVSLSETLYQDLALVTDQIGASVLCPYFVPTGISHSERNRPAAMAGERPTQSQLIGQAMIGKAVSAGKVTAADVAQKVFDAVAANQFYIYSHPQALGSVQTRMEDVVQGRNPTDPFADKPELGAQLRAALRAMPGAA</sequence>
<dbReference type="GO" id="GO:0016491">
    <property type="term" value="F:oxidoreductase activity"/>
    <property type="evidence" value="ECO:0007669"/>
    <property type="project" value="UniProtKB-KW"/>
</dbReference>
<dbReference type="KEGG" id="amon:H9L24_03400"/>
<organism evidence="4 5">
    <name type="scientific">Paenacidovorax monticola</name>
    <dbReference type="NCBI Taxonomy" id="1926868"/>
    <lineage>
        <taxon>Bacteria</taxon>
        <taxon>Pseudomonadati</taxon>
        <taxon>Pseudomonadota</taxon>
        <taxon>Betaproteobacteria</taxon>
        <taxon>Burkholderiales</taxon>
        <taxon>Comamonadaceae</taxon>
        <taxon>Paenacidovorax</taxon>
    </lineage>
</organism>
<comment type="similarity">
    <text evidence="1 3">Belongs to the short-chain dehydrogenases/reductases (SDR) family.</text>
</comment>
<accession>A0A7H0HHJ0</accession>
<gene>
    <name evidence="4" type="ORF">H9L24_03400</name>
</gene>
<evidence type="ECO:0000313" key="4">
    <source>
        <dbReference type="EMBL" id="QNP60006.1"/>
    </source>
</evidence>
<protein>
    <submittedName>
        <fullName evidence="4">SDR family oxidoreductase</fullName>
    </submittedName>
</protein>
<dbReference type="InterPro" id="IPR036291">
    <property type="entry name" value="NAD(P)-bd_dom_sf"/>
</dbReference>
<dbReference type="PRINTS" id="PR00081">
    <property type="entry name" value="GDHRDH"/>
</dbReference>
<dbReference type="PANTHER" id="PTHR44196">
    <property type="entry name" value="DEHYDROGENASE/REDUCTASE SDR FAMILY MEMBER 7B"/>
    <property type="match status" value="1"/>
</dbReference>
<name>A0A7H0HHJ0_9BURK</name>
<keyword evidence="5" id="KW-1185">Reference proteome</keyword>
<proteinExistence type="inferred from homology"/>
<evidence type="ECO:0000256" key="3">
    <source>
        <dbReference type="RuleBase" id="RU000363"/>
    </source>
</evidence>
<dbReference type="GO" id="GO:0016020">
    <property type="term" value="C:membrane"/>
    <property type="evidence" value="ECO:0007669"/>
    <property type="project" value="TreeGrafter"/>
</dbReference>
<dbReference type="SUPFAM" id="SSF51735">
    <property type="entry name" value="NAD(P)-binding Rossmann-fold domains"/>
    <property type="match status" value="1"/>
</dbReference>